<dbReference type="NCBIfam" id="TIGR01122">
    <property type="entry name" value="ilvE_I"/>
    <property type="match status" value="1"/>
</dbReference>
<comment type="function">
    <text evidence="2 17">Acts on leucine, isoleucine and valine.</text>
</comment>
<keyword evidence="10 16" id="KW-0663">Pyridoxal phosphate</keyword>
<dbReference type="GO" id="GO:0009098">
    <property type="term" value="P:L-leucine biosynthetic process"/>
    <property type="evidence" value="ECO:0007669"/>
    <property type="project" value="UniProtKB-UniPathway"/>
</dbReference>
<dbReference type="GO" id="GO:0005829">
    <property type="term" value="C:cytosol"/>
    <property type="evidence" value="ECO:0007669"/>
    <property type="project" value="TreeGrafter"/>
</dbReference>
<dbReference type="GO" id="GO:0052655">
    <property type="term" value="F:L-valine-2-oxoglutarate transaminase activity"/>
    <property type="evidence" value="ECO:0007669"/>
    <property type="project" value="RHEA"/>
</dbReference>
<dbReference type="EMBL" id="CP007129">
    <property type="protein sequence ID" value="AHG92337.1"/>
    <property type="molecule type" value="Genomic_DNA"/>
</dbReference>
<accession>W0RPC1</accession>
<evidence type="ECO:0000256" key="8">
    <source>
        <dbReference type="ARBA" id="ARBA00022605"/>
    </source>
</evidence>
<evidence type="ECO:0000256" key="2">
    <source>
        <dbReference type="ARBA" id="ARBA00003109"/>
    </source>
</evidence>
<dbReference type="Gene3D" id="3.20.10.10">
    <property type="entry name" value="D-amino Acid Aminotransferase, subunit A, domain 2"/>
    <property type="match status" value="1"/>
</dbReference>
<keyword evidence="7 17" id="KW-0032">Aminotransferase</keyword>
<dbReference type="PROSITE" id="PS00770">
    <property type="entry name" value="AA_TRANSFER_CLASS_4"/>
    <property type="match status" value="1"/>
</dbReference>
<comment type="pathway">
    <text evidence="3 17">Amino-acid biosynthesis; L-isoleucine biosynthesis; L-isoleucine from 2-oxobutanoate: step 4/4.</text>
</comment>
<dbReference type="Gene3D" id="3.30.470.10">
    <property type="match status" value="1"/>
</dbReference>
<evidence type="ECO:0000256" key="11">
    <source>
        <dbReference type="ARBA" id="ARBA00023304"/>
    </source>
</evidence>
<dbReference type="GO" id="GO:0052656">
    <property type="term" value="F:L-isoleucine-2-oxoglutarate transaminase activity"/>
    <property type="evidence" value="ECO:0007669"/>
    <property type="project" value="RHEA"/>
</dbReference>
<dbReference type="GO" id="GO:0009097">
    <property type="term" value="P:isoleucine biosynthetic process"/>
    <property type="evidence" value="ECO:0007669"/>
    <property type="project" value="UniProtKB-UniPathway"/>
</dbReference>
<dbReference type="GO" id="GO:0052654">
    <property type="term" value="F:L-leucine-2-oxoglutarate transaminase activity"/>
    <property type="evidence" value="ECO:0007669"/>
    <property type="project" value="RHEA"/>
</dbReference>
<comment type="pathway">
    <text evidence="4 17">Amino-acid biosynthesis; L-valine biosynthesis; L-valine from pyruvate: step 4/4.</text>
</comment>
<dbReference type="PATRIC" id="fig|861299.3.peg.4853"/>
<dbReference type="GO" id="GO:0006532">
    <property type="term" value="P:aspartate biosynthetic process"/>
    <property type="evidence" value="ECO:0007669"/>
    <property type="project" value="TreeGrafter"/>
</dbReference>
<evidence type="ECO:0000256" key="10">
    <source>
        <dbReference type="ARBA" id="ARBA00022898"/>
    </source>
</evidence>
<dbReference type="FunFam" id="3.20.10.10:FF:000001">
    <property type="entry name" value="Branched-chain-amino-acid aminotransferase"/>
    <property type="match status" value="1"/>
</dbReference>
<organism evidence="18 19">
    <name type="scientific">Gemmatirosa kalamazoonensis</name>
    <dbReference type="NCBI Taxonomy" id="861299"/>
    <lineage>
        <taxon>Bacteria</taxon>
        <taxon>Pseudomonadati</taxon>
        <taxon>Gemmatimonadota</taxon>
        <taxon>Gemmatimonadia</taxon>
        <taxon>Gemmatimonadales</taxon>
        <taxon>Gemmatimonadaceae</taxon>
        <taxon>Gemmatirosa</taxon>
    </lineage>
</organism>
<evidence type="ECO:0000256" key="15">
    <source>
        <dbReference type="RuleBase" id="RU004106"/>
    </source>
</evidence>
<keyword evidence="19" id="KW-1185">Reference proteome</keyword>
<comment type="catalytic activity">
    <reaction evidence="12 17">
        <text>L-valine + 2-oxoglutarate = 3-methyl-2-oxobutanoate + L-glutamate</text>
        <dbReference type="Rhea" id="RHEA:24813"/>
        <dbReference type="ChEBI" id="CHEBI:11851"/>
        <dbReference type="ChEBI" id="CHEBI:16810"/>
        <dbReference type="ChEBI" id="CHEBI:29985"/>
        <dbReference type="ChEBI" id="CHEBI:57762"/>
        <dbReference type="EC" id="2.6.1.42"/>
    </reaction>
</comment>
<evidence type="ECO:0000256" key="12">
    <source>
        <dbReference type="ARBA" id="ARBA00048212"/>
    </source>
</evidence>
<dbReference type="Proteomes" id="UP000019151">
    <property type="component" value="Plasmid 1"/>
</dbReference>
<keyword evidence="8 17" id="KW-0028">Amino-acid biosynthesis</keyword>
<dbReference type="InterPro" id="IPR005785">
    <property type="entry name" value="B_amino_transI"/>
</dbReference>
<evidence type="ECO:0000256" key="1">
    <source>
        <dbReference type="ARBA" id="ARBA00001933"/>
    </source>
</evidence>
<evidence type="ECO:0000256" key="9">
    <source>
        <dbReference type="ARBA" id="ARBA00022679"/>
    </source>
</evidence>
<dbReference type="HOGENOM" id="CLU_020844_3_1_0"/>
<evidence type="ECO:0000256" key="14">
    <source>
        <dbReference type="ARBA" id="ARBA00049229"/>
    </source>
</evidence>
<dbReference type="InParanoid" id="W0RPC1"/>
<protein>
    <recommendedName>
        <fullName evidence="17">Branched-chain-amino-acid aminotransferase</fullName>
        <shortName evidence="17">BCAT</shortName>
        <ecNumber evidence="17">2.6.1.42</ecNumber>
    </recommendedName>
</protein>
<evidence type="ECO:0000256" key="6">
    <source>
        <dbReference type="ARBA" id="ARBA00009320"/>
    </source>
</evidence>
<dbReference type="NCBIfam" id="NF005146">
    <property type="entry name" value="PRK06606.1"/>
    <property type="match status" value="1"/>
</dbReference>
<dbReference type="InterPro" id="IPR050571">
    <property type="entry name" value="Class-IV_PLP-Dep_Aminotrnsfr"/>
</dbReference>
<reference evidence="18 19" key="1">
    <citation type="journal article" date="2014" name="Genome Announc.">
        <title>Genome Sequence and Methylome of Soil Bacterium Gemmatirosa kalamazoonensis KBS708T, a Member of the Rarely Cultivated Gemmatimonadetes Phylum.</title>
        <authorList>
            <person name="Debruyn J.M."/>
            <person name="Radosevich M."/>
            <person name="Wommack K.E."/>
            <person name="Polson S.W."/>
            <person name="Hauser L.J."/>
            <person name="Fawaz M.N."/>
            <person name="Korlach J."/>
            <person name="Tsai Y.C."/>
        </authorList>
    </citation>
    <scope>NUCLEOTIDE SEQUENCE [LARGE SCALE GENOMIC DNA]</scope>
    <source>
        <strain evidence="18 19">KBS708</strain>
        <plasmid evidence="19">Plasmid 1</plasmid>
    </source>
</reference>
<keyword evidence="11 17" id="KW-0100">Branched-chain amino acid biosynthesis</keyword>
<sequence>MSAANPATVSLATTPELIWFNGRLVPWEKATVHVMTHALHYGSSVFEGMRSYDTARGPALFRAREHVRRLRDSARVYRMDLPYDDAALVDACRAAVRENGLTNAYLRPLAWRGAGALSVSPVRHPVEVMVAALPWNVPAGDESLAPGADVCVSSWTRAAPNTIPTGVKAGGNYLSGQLVAMEAERLGYAEGITLDTSGTVSEGSAENVFLVRDGVIVTPPAASSILAGITRDTVLTLARELGLTVREERVPREALYAADEIFFTGTAAEVTPVRSVDGVVLGDGARGPVTTLLQRAFFATVRGETEDRRGWLTYVADELATEAAA</sequence>
<name>W0RPC1_9BACT</name>
<dbReference type="UniPathway" id="UPA00049">
    <property type="reaction ID" value="UER00062"/>
</dbReference>
<dbReference type="FunCoup" id="W0RPC1">
    <property type="interactions" value="368"/>
</dbReference>
<comment type="catalytic activity">
    <reaction evidence="13 17">
        <text>L-isoleucine + 2-oxoglutarate = (S)-3-methyl-2-oxopentanoate + L-glutamate</text>
        <dbReference type="Rhea" id="RHEA:24801"/>
        <dbReference type="ChEBI" id="CHEBI:16810"/>
        <dbReference type="ChEBI" id="CHEBI:29985"/>
        <dbReference type="ChEBI" id="CHEBI:35146"/>
        <dbReference type="ChEBI" id="CHEBI:58045"/>
        <dbReference type="EC" id="2.6.1.42"/>
    </reaction>
</comment>
<dbReference type="InterPro" id="IPR018300">
    <property type="entry name" value="Aminotrans_IV_CS"/>
</dbReference>
<proteinExistence type="inferred from homology"/>
<dbReference type="GO" id="GO:0009099">
    <property type="term" value="P:L-valine biosynthetic process"/>
    <property type="evidence" value="ECO:0007669"/>
    <property type="project" value="UniProtKB-UniPathway"/>
</dbReference>
<dbReference type="InterPro" id="IPR043132">
    <property type="entry name" value="BCAT-like_C"/>
</dbReference>
<evidence type="ECO:0000256" key="4">
    <source>
        <dbReference type="ARBA" id="ARBA00004931"/>
    </source>
</evidence>
<dbReference type="Pfam" id="PF01063">
    <property type="entry name" value="Aminotran_4"/>
    <property type="match status" value="1"/>
</dbReference>
<comment type="cofactor">
    <cofactor evidence="1 16">
        <name>pyridoxal 5'-phosphate</name>
        <dbReference type="ChEBI" id="CHEBI:597326"/>
    </cofactor>
</comment>
<evidence type="ECO:0000256" key="5">
    <source>
        <dbReference type="ARBA" id="ARBA00005072"/>
    </source>
</evidence>
<dbReference type="EC" id="2.6.1.42" evidence="17"/>
<dbReference type="OrthoDB" id="9804984at2"/>
<dbReference type="InterPro" id="IPR036038">
    <property type="entry name" value="Aminotransferase-like"/>
</dbReference>
<evidence type="ECO:0000256" key="3">
    <source>
        <dbReference type="ARBA" id="ARBA00004824"/>
    </source>
</evidence>
<dbReference type="KEGG" id="gba:J421_4802"/>
<dbReference type="InterPro" id="IPR033939">
    <property type="entry name" value="BCAT_family"/>
</dbReference>
<comment type="catalytic activity">
    <reaction evidence="14 17">
        <text>L-leucine + 2-oxoglutarate = 4-methyl-2-oxopentanoate + L-glutamate</text>
        <dbReference type="Rhea" id="RHEA:18321"/>
        <dbReference type="ChEBI" id="CHEBI:16810"/>
        <dbReference type="ChEBI" id="CHEBI:17865"/>
        <dbReference type="ChEBI" id="CHEBI:29985"/>
        <dbReference type="ChEBI" id="CHEBI:57427"/>
        <dbReference type="EC" id="2.6.1.42"/>
    </reaction>
</comment>
<dbReference type="RefSeq" id="WP_104023238.1">
    <property type="nucleotide sequence ID" value="NZ_CP007129.1"/>
</dbReference>
<comment type="pathway">
    <text evidence="5 17">Amino-acid biosynthesis; L-leucine biosynthesis; L-leucine from 3-methyl-2-oxobutanoate: step 4/4.</text>
</comment>
<dbReference type="UniPathway" id="UPA00048">
    <property type="reaction ID" value="UER00073"/>
</dbReference>
<dbReference type="CDD" id="cd01557">
    <property type="entry name" value="BCAT_beta_family"/>
    <property type="match status" value="1"/>
</dbReference>
<dbReference type="UniPathway" id="UPA00047">
    <property type="reaction ID" value="UER00058"/>
</dbReference>
<keyword evidence="18" id="KW-0614">Plasmid</keyword>
<evidence type="ECO:0000256" key="7">
    <source>
        <dbReference type="ARBA" id="ARBA00022576"/>
    </source>
</evidence>
<dbReference type="SUPFAM" id="SSF56752">
    <property type="entry name" value="D-aminoacid aminotransferase-like PLP-dependent enzymes"/>
    <property type="match status" value="1"/>
</dbReference>
<dbReference type="PANTHER" id="PTHR42743:SF11">
    <property type="entry name" value="AMINODEOXYCHORISMATE LYASE"/>
    <property type="match status" value="1"/>
</dbReference>
<evidence type="ECO:0000256" key="16">
    <source>
        <dbReference type="RuleBase" id="RU004516"/>
    </source>
</evidence>
<evidence type="ECO:0000256" key="17">
    <source>
        <dbReference type="RuleBase" id="RU364094"/>
    </source>
</evidence>
<evidence type="ECO:0000313" key="18">
    <source>
        <dbReference type="EMBL" id="AHG92337.1"/>
    </source>
</evidence>
<keyword evidence="9 17" id="KW-0808">Transferase</keyword>
<dbReference type="InterPro" id="IPR001544">
    <property type="entry name" value="Aminotrans_IV"/>
</dbReference>
<geneLocation type="plasmid" evidence="18 19">
    <name>1</name>
</geneLocation>
<gene>
    <name evidence="17" type="primary">ilvE</name>
    <name evidence="18" type="ORF">J421_4802</name>
</gene>
<dbReference type="InterPro" id="IPR043131">
    <property type="entry name" value="BCAT-like_N"/>
</dbReference>
<dbReference type="AlphaFoldDB" id="W0RPC1"/>
<evidence type="ECO:0000256" key="13">
    <source>
        <dbReference type="ARBA" id="ARBA00048798"/>
    </source>
</evidence>
<dbReference type="PANTHER" id="PTHR42743">
    <property type="entry name" value="AMINO-ACID AMINOTRANSFERASE"/>
    <property type="match status" value="1"/>
</dbReference>
<comment type="similarity">
    <text evidence="6 15">Belongs to the class-IV pyridoxal-phosphate-dependent aminotransferase family.</text>
</comment>
<evidence type="ECO:0000313" key="19">
    <source>
        <dbReference type="Proteomes" id="UP000019151"/>
    </source>
</evidence>